<evidence type="ECO:0000313" key="1">
    <source>
        <dbReference type="Proteomes" id="UP000095286"/>
    </source>
</evidence>
<evidence type="ECO:0000313" key="2">
    <source>
        <dbReference type="WBParaSite" id="RSKR_0000741675.1"/>
    </source>
</evidence>
<dbReference type="Proteomes" id="UP000095286">
    <property type="component" value="Unplaced"/>
</dbReference>
<organism evidence="1 2">
    <name type="scientific">Rhabditophanes sp. KR3021</name>
    <dbReference type="NCBI Taxonomy" id="114890"/>
    <lineage>
        <taxon>Eukaryota</taxon>
        <taxon>Metazoa</taxon>
        <taxon>Ecdysozoa</taxon>
        <taxon>Nematoda</taxon>
        <taxon>Chromadorea</taxon>
        <taxon>Rhabditida</taxon>
        <taxon>Tylenchina</taxon>
        <taxon>Panagrolaimomorpha</taxon>
        <taxon>Strongyloidoidea</taxon>
        <taxon>Alloionematidae</taxon>
        <taxon>Rhabditophanes</taxon>
    </lineage>
</organism>
<accession>A0AC35U4H0</accession>
<proteinExistence type="predicted"/>
<dbReference type="WBParaSite" id="RSKR_0000741675.1">
    <property type="protein sequence ID" value="RSKR_0000741675.1"/>
    <property type="gene ID" value="RSKR_0000741675"/>
</dbReference>
<reference evidence="2" key="1">
    <citation type="submission" date="2016-11" db="UniProtKB">
        <authorList>
            <consortium name="WormBaseParasite"/>
        </authorList>
    </citation>
    <scope>IDENTIFICATION</scope>
    <source>
        <strain evidence="2">KR3021</strain>
    </source>
</reference>
<protein>
    <submittedName>
        <fullName evidence="2">G_PROTEIN_RECEP_F1_2 domain-containing protein</fullName>
    </submittedName>
</protein>
<name>A0AC35U4H0_9BILA</name>
<sequence length="179" mass="20298">MFIVIMIPSIVANYNLIVVSQIVVDEDSLFGATKFYTDDIFSYVDSVPQITISIISTIMNCVIIVFVYRVKKSSGNNNKIPDILVTINLLIHSVVPMLIVVYSNVLLILMINGFKVTSSAWKIFEVSILCYCNMLPYMFVLFIEGFFRKKFWCKISQVGSRVIPVTKGFVKTLITKQEA</sequence>